<dbReference type="Proteomes" id="UP000014585">
    <property type="component" value="Unassembled WGS sequence"/>
</dbReference>
<dbReference type="HOGENOM" id="CLU_1336558_0_0_6"/>
<comment type="caution">
    <text evidence="1">The sequence shown here is derived from an EMBL/GenBank/DDBJ whole genome shotgun (WGS) entry which is preliminary data.</text>
</comment>
<dbReference type="EMBL" id="ATDT01000020">
    <property type="protein sequence ID" value="EPF16956.1"/>
    <property type="molecule type" value="Genomic_DNA"/>
</dbReference>
<reference evidence="1 2" key="1">
    <citation type="submission" date="2013-04" db="EMBL/GenBank/DDBJ databases">
        <authorList>
            <person name="Weinstock G."/>
            <person name="Sodergren E."/>
            <person name="Lobos E.A."/>
            <person name="Fulton L."/>
            <person name="Fulton R."/>
            <person name="Courtney L."/>
            <person name="Fronick C."/>
            <person name="O'Laughlin M."/>
            <person name="Godfrey J."/>
            <person name="Wilson R.M."/>
            <person name="Miner T."/>
            <person name="Farmer C."/>
            <person name="Delehaunty K."/>
            <person name="Cordes M."/>
            <person name="Minx P."/>
            <person name="Tomlinson C."/>
            <person name="Chen J."/>
            <person name="Wollam A."/>
            <person name="Pepin K.H."/>
            <person name="Palsikar V.B."/>
            <person name="Zhang X."/>
            <person name="Suruliraj S."/>
            <person name="Perna N.T."/>
            <person name="Plunkett G."/>
            <person name="Warren W."/>
            <person name="Mitreva M."/>
            <person name="Mardis E.R."/>
            <person name="Wilson R.K."/>
        </authorList>
    </citation>
    <scope>NUCLEOTIDE SEQUENCE [LARGE SCALE GENOMIC DNA]</scope>
    <source>
        <strain evidence="1 2">DSM 4568</strain>
    </source>
</reference>
<dbReference type="STRING" id="566551.HMPREF0201_02191"/>
<proteinExistence type="predicted"/>
<name>S3IWM9_9ENTR</name>
<evidence type="ECO:0000313" key="1">
    <source>
        <dbReference type="EMBL" id="EPF16956.1"/>
    </source>
</evidence>
<protein>
    <recommendedName>
        <fullName evidence="3">Co-chaperone DjlA N-terminal domain-containing protein</fullName>
    </recommendedName>
</protein>
<sequence>MFINMLPEEKKVLLVELARLLALSDNPLLWDGKAKDELTSDSNLNNLSIQKNALETELLEEMAQYAPARSYPLPGILEVEWDKDTEKRLIEKLKGFPLSKIDEPESRIQAATSVLKAMLEGKKTEDLATPKIVLFQLFLVALRDGQISNIEWMLLKEIQLYYKLPDFIFKDLLDRAESLNSEMSKTLALILE</sequence>
<dbReference type="PATRIC" id="fig|566551.4.peg.2014"/>
<organism evidence="1 2">
    <name type="scientific">Cedecea davisae DSM 4568</name>
    <dbReference type="NCBI Taxonomy" id="566551"/>
    <lineage>
        <taxon>Bacteria</taxon>
        <taxon>Pseudomonadati</taxon>
        <taxon>Pseudomonadota</taxon>
        <taxon>Gammaproteobacteria</taxon>
        <taxon>Enterobacterales</taxon>
        <taxon>Enterobacteriaceae</taxon>
        <taxon>Cedecea</taxon>
    </lineage>
</organism>
<accession>S3IWM9</accession>
<evidence type="ECO:0008006" key="3">
    <source>
        <dbReference type="Google" id="ProtNLM"/>
    </source>
</evidence>
<dbReference type="RefSeq" id="WP_016536494.1">
    <property type="nucleotide sequence ID" value="NZ_KE161030.1"/>
</dbReference>
<gene>
    <name evidence="1" type="ORF">HMPREF0201_02191</name>
</gene>
<dbReference type="AlphaFoldDB" id="S3IWM9"/>
<evidence type="ECO:0000313" key="2">
    <source>
        <dbReference type="Proteomes" id="UP000014585"/>
    </source>
</evidence>
<dbReference type="OrthoDB" id="9154657at2"/>